<dbReference type="GO" id="GO:0005773">
    <property type="term" value="C:vacuole"/>
    <property type="evidence" value="ECO:0007669"/>
    <property type="project" value="UniProtKB-SubCell"/>
</dbReference>
<feature type="domain" description="Beta-fructofuranosidase N-terminal" evidence="10">
    <location>
        <begin position="49"/>
        <end position="140"/>
    </location>
</feature>
<dbReference type="InterPro" id="IPR013320">
    <property type="entry name" value="ConA-like_dom_sf"/>
</dbReference>
<dbReference type="GO" id="GO:0005975">
    <property type="term" value="P:carbohydrate metabolic process"/>
    <property type="evidence" value="ECO:0007669"/>
    <property type="project" value="InterPro"/>
</dbReference>
<evidence type="ECO:0000256" key="3">
    <source>
        <dbReference type="ARBA" id="ARBA00022554"/>
    </source>
</evidence>
<dbReference type="FunFam" id="2.60.120.560:FF:000002">
    <property type="entry name" value="Beta-fructofuranosidase, insoluble isoenzyme CWINV1"/>
    <property type="match status" value="1"/>
</dbReference>
<evidence type="ECO:0000256" key="7">
    <source>
        <dbReference type="SAM" id="Phobius"/>
    </source>
</evidence>
<proteinExistence type="inferred from homology"/>
<dbReference type="GO" id="GO:0004564">
    <property type="term" value="F:beta-fructofuranosidase activity"/>
    <property type="evidence" value="ECO:0007669"/>
    <property type="project" value="InterPro"/>
</dbReference>
<dbReference type="Pfam" id="PF11837">
    <property type="entry name" value="INV_N"/>
    <property type="match status" value="1"/>
</dbReference>
<evidence type="ECO:0000256" key="5">
    <source>
        <dbReference type="ARBA" id="ARBA00023295"/>
    </source>
</evidence>
<comment type="caution">
    <text evidence="11">The sequence shown here is derived from an EMBL/GenBank/DDBJ whole genome shotgun (WGS) entry which is preliminary data.</text>
</comment>
<keyword evidence="7" id="KW-1133">Transmembrane helix</keyword>
<feature type="domain" description="Glycosyl hydrolase family 32 N-terminal" evidence="8">
    <location>
        <begin position="148"/>
        <end position="465"/>
    </location>
</feature>
<sequence>MVDTNPLLILSSSSSQDHIYHASTSQNRHHSSSSIDEKTAGWINKRPFKKPILLLLCTTFGAIFFLIVVFCVTYDKNDDYNIMMNTSSSTPTAPIIIDTDSPPETLLGRGVREGVSEKCFRLPPMDVGTDLVFPWTNSMLAWQRSAYHFQPPNNWMNDPDGPLFYKGWYHLFYQWNPDSAIWGNITWGHAVSTDLIHWLYLPLAMVPDHWYDFNGVWTGSATILPNGSIVMIYTGSTDKSVQVQNVAFPANLSDPLLLHWVKYSGNPVLFPPQGIQLKDFRDPTTAWFVNGKWRLAIGSKVNTTGIALVYETLDFLEYKLLDGWLHAVPATGMWECVDFYPVSTTEDNGLDTSANGPGVKHVLKASLDDNKHDYYAIGTYALESDSWTPDDPEMDVGIGIRYDYGKYYASKTFYDPKKERRVLWGWIGETDSENADIKKDWAGLQSIPREVVFDTKTKSNLIQWPVEEVESLRLVKKEFKELEIKAGSVLPLEIGAATQLDIVAEFEVKSNALERTKEADVLYNCSTSNGAAGRGVLGPFGLLVLADKSCSEQTAIYFYVAKGTDGNLKSFFCADESRSSLANDVGKQIYGSIVPVLDDEKFAMRILVDHSIVEAFAQGGRTCITSRVYPTKAIYEAAKLFIFNNATETSVKVTSLQIWQMNSAFIQWYPFDKDFE</sequence>
<evidence type="ECO:0008006" key="13">
    <source>
        <dbReference type="Google" id="ProtNLM"/>
    </source>
</evidence>
<dbReference type="PANTHER" id="PTHR31953">
    <property type="entry name" value="BETA-FRUCTOFURANOSIDASE, INSOLUBLE ISOENZYME CWINV1-RELATED"/>
    <property type="match status" value="1"/>
</dbReference>
<comment type="subcellular location">
    <subcellularLocation>
        <location evidence="1">Vacuole</location>
    </subcellularLocation>
</comment>
<dbReference type="EMBL" id="JBBNAG010000003">
    <property type="protein sequence ID" value="KAK9148042.1"/>
    <property type="molecule type" value="Genomic_DNA"/>
</dbReference>
<dbReference type="Gene3D" id="2.60.120.560">
    <property type="entry name" value="Exo-inulinase, domain 1"/>
    <property type="match status" value="1"/>
</dbReference>
<dbReference type="InterPro" id="IPR013148">
    <property type="entry name" value="Glyco_hydro_32_N"/>
</dbReference>
<dbReference type="Pfam" id="PF00251">
    <property type="entry name" value="Glyco_hydro_32N"/>
    <property type="match status" value="1"/>
</dbReference>
<evidence type="ECO:0000256" key="1">
    <source>
        <dbReference type="ARBA" id="ARBA00004116"/>
    </source>
</evidence>
<dbReference type="Pfam" id="PF08244">
    <property type="entry name" value="Glyco_hydro_32C"/>
    <property type="match status" value="1"/>
</dbReference>
<keyword evidence="5 6" id="KW-0326">Glycosidase</keyword>
<evidence type="ECO:0000313" key="11">
    <source>
        <dbReference type="EMBL" id="KAK9148042.1"/>
    </source>
</evidence>
<reference evidence="11 12" key="1">
    <citation type="submission" date="2024-01" db="EMBL/GenBank/DDBJ databases">
        <title>Genome assemblies of Stephania.</title>
        <authorList>
            <person name="Yang L."/>
        </authorList>
    </citation>
    <scope>NUCLEOTIDE SEQUENCE [LARGE SCALE GENOMIC DNA]</scope>
    <source>
        <strain evidence="11">JXDWG</strain>
        <tissue evidence="11">Leaf</tissue>
    </source>
</reference>
<dbReference type="AlphaFoldDB" id="A0AAP0PL61"/>
<protein>
    <recommendedName>
        <fullName evidence="13">Beta-fructofuranosidase</fullName>
    </recommendedName>
</protein>
<evidence type="ECO:0000259" key="8">
    <source>
        <dbReference type="Pfam" id="PF00251"/>
    </source>
</evidence>
<evidence type="ECO:0000259" key="10">
    <source>
        <dbReference type="Pfam" id="PF11837"/>
    </source>
</evidence>
<dbReference type="InterPro" id="IPR001362">
    <property type="entry name" value="Glyco_hydro_32"/>
</dbReference>
<evidence type="ECO:0000256" key="4">
    <source>
        <dbReference type="ARBA" id="ARBA00022801"/>
    </source>
</evidence>
<gene>
    <name evidence="11" type="ORF">Scep_006799</name>
</gene>
<feature type="domain" description="Glycosyl hydrolase family 32 C-terminal" evidence="9">
    <location>
        <begin position="468"/>
        <end position="660"/>
    </location>
</feature>
<dbReference type="SUPFAM" id="SSF75005">
    <property type="entry name" value="Arabinanase/levansucrase/invertase"/>
    <property type="match status" value="1"/>
</dbReference>
<dbReference type="InterPro" id="IPR013189">
    <property type="entry name" value="Glyco_hydro_32_C"/>
</dbReference>
<evidence type="ECO:0000259" key="9">
    <source>
        <dbReference type="Pfam" id="PF08244"/>
    </source>
</evidence>
<keyword evidence="12" id="KW-1185">Reference proteome</keyword>
<keyword evidence="3" id="KW-0926">Vacuole</keyword>
<evidence type="ECO:0000313" key="12">
    <source>
        <dbReference type="Proteomes" id="UP001419268"/>
    </source>
</evidence>
<dbReference type="Gene3D" id="2.115.10.20">
    <property type="entry name" value="Glycosyl hydrolase domain, family 43"/>
    <property type="match status" value="1"/>
</dbReference>
<organism evidence="11 12">
    <name type="scientific">Stephania cephalantha</name>
    <dbReference type="NCBI Taxonomy" id="152367"/>
    <lineage>
        <taxon>Eukaryota</taxon>
        <taxon>Viridiplantae</taxon>
        <taxon>Streptophyta</taxon>
        <taxon>Embryophyta</taxon>
        <taxon>Tracheophyta</taxon>
        <taxon>Spermatophyta</taxon>
        <taxon>Magnoliopsida</taxon>
        <taxon>Ranunculales</taxon>
        <taxon>Menispermaceae</taxon>
        <taxon>Menispermoideae</taxon>
        <taxon>Cissampelideae</taxon>
        <taxon>Stephania</taxon>
    </lineage>
</organism>
<keyword evidence="7" id="KW-0472">Membrane</keyword>
<dbReference type="InterPro" id="IPR050551">
    <property type="entry name" value="Fructan_Metab_Enzymes"/>
</dbReference>
<dbReference type="SUPFAM" id="SSF49899">
    <property type="entry name" value="Concanavalin A-like lectins/glucanases"/>
    <property type="match status" value="1"/>
</dbReference>
<dbReference type="CDD" id="cd18624">
    <property type="entry name" value="GH32_Fruct1-like"/>
    <property type="match status" value="1"/>
</dbReference>
<evidence type="ECO:0000256" key="6">
    <source>
        <dbReference type="RuleBase" id="RU362110"/>
    </source>
</evidence>
<keyword evidence="7" id="KW-0812">Transmembrane</keyword>
<dbReference type="Proteomes" id="UP001419268">
    <property type="component" value="Unassembled WGS sequence"/>
</dbReference>
<name>A0AAP0PL61_9MAGN</name>
<dbReference type="FunFam" id="2.115.10.20:FF:000001">
    <property type="entry name" value="Beta-fructofuranosidase, insoluble isoenzyme CWINV1"/>
    <property type="match status" value="1"/>
</dbReference>
<keyword evidence="4 6" id="KW-0378">Hydrolase</keyword>
<evidence type="ECO:0000256" key="2">
    <source>
        <dbReference type="ARBA" id="ARBA00009902"/>
    </source>
</evidence>
<comment type="similarity">
    <text evidence="2 6">Belongs to the glycosyl hydrolase 32 family.</text>
</comment>
<dbReference type="InterPro" id="IPR023296">
    <property type="entry name" value="Glyco_hydro_beta-prop_sf"/>
</dbReference>
<feature type="transmembrane region" description="Helical" evidence="7">
    <location>
        <begin position="52"/>
        <end position="75"/>
    </location>
</feature>
<dbReference type="SMART" id="SM00640">
    <property type="entry name" value="Glyco_32"/>
    <property type="match status" value="1"/>
</dbReference>
<accession>A0AAP0PL61</accession>
<dbReference type="InterPro" id="IPR021792">
    <property type="entry name" value="Beta-fructofuranosidase_N"/>
</dbReference>